<sequence>MTGTVTPSDTALPARTPTQLCIGGLWQPAADDRTFDVVDPGSGEIVCAVADASPADGRRALDAAVAAQAGFAALLPRDRQRILLRALALLDERRDDLARVLTVESGKPLAESLAELTSVAEWIQHFAEEAVRVHGSYQQNPGVDGRMIVTRAPIGPSVLITPWNFPLSQAVRKLAPAIAAGCTAVVKPAKETPLAVLAFVAILLDAGLPAGVVNVVTTSESNAVMEPLIRSGLARKLSFTGSTSVGVKLLEQAAQEVVNCSMELGGNAPFIVFDDADLDVAVDSLLINKMWNCGQTCTSANRIFVHSTLVDEFESRVLTRVTALVQGHGLDPAVTLGPLVNEKQVSHVQAMVDDAVARGARLVTGGHRIDRPGTFYPPTILRDIPSTAELMREEVFGPVIALIPFDDEADVIARANDTYYGLVSYVFTEDLRRAVRVSEALESGNVGLNRGTVAYAAAPFGGTKKSGLGREGSTEGIEEFLETKFVALQL</sequence>
<keyword evidence="7" id="KW-1185">Reference proteome</keyword>
<dbReference type="InterPro" id="IPR029510">
    <property type="entry name" value="Ald_DH_CS_GLU"/>
</dbReference>
<evidence type="ECO:0000313" key="6">
    <source>
        <dbReference type="EMBL" id="MBB4133537.1"/>
    </source>
</evidence>
<dbReference type="PROSITE" id="PS00687">
    <property type="entry name" value="ALDEHYDE_DEHYDR_GLU"/>
    <property type="match status" value="1"/>
</dbReference>
<dbReference type="InterPro" id="IPR050740">
    <property type="entry name" value="Aldehyde_DH_Superfamily"/>
</dbReference>
<evidence type="ECO:0000313" key="7">
    <source>
        <dbReference type="Proteomes" id="UP000551501"/>
    </source>
</evidence>
<dbReference type="FunFam" id="3.40.605.10:FF:000007">
    <property type="entry name" value="NAD/NADP-dependent betaine aldehyde dehydrogenase"/>
    <property type="match status" value="1"/>
</dbReference>
<dbReference type="EC" id="1.2.1.79" evidence="6"/>
<dbReference type="PANTHER" id="PTHR43353:SF5">
    <property type="entry name" value="SUCCINATE-SEMIALDEHYDE DEHYDROGENASE, MITOCHONDRIAL"/>
    <property type="match status" value="1"/>
</dbReference>
<keyword evidence="2 4" id="KW-0560">Oxidoreductase</keyword>
<dbReference type="EMBL" id="JACIFP010000001">
    <property type="protein sequence ID" value="MBB4133537.1"/>
    <property type="molecule type" value="Genomic_DNA"/>
</dbReference>
<dbReference type="GO" id="GO:0004777">
    <property type="term" value="F:succinate-semialdehyde dehydrogenase (NAD+) activity"/>
    <property type="evidence" value="ECO:0007669"/>
    <property type="project" value="TreeGrafter"/>
</dbReference>
<gene>
    <name evidence="6" type="ORF">BKA16_000089</name>
</gene>
<dbReference type="GO" id="GO:0036243">
    <property type="term" value="F:succinate-semialdehyde dehydrogenase (NADP+) activity"/>
    <property type="evidence" value="ECO:0007669"/>
    <property type="project" value="UniProtKB-EC"/>
</dbReference>
<dbReference type="InterPro" id="IPR016162">
    <property type="entry name" value="Ald_DH_N"/>
</dbReference>
<name>A0A840F1S7_9ACTN</name>
<evidence type="ECO:0000259" key="5">
    <source>
        <dbReference type="Pfam" id="PF00171"/>
    </source>
</evidence>
<feature type="active site" evidence="3">
    <location>
        <position position="263"/>
    </location>
</feature>
<evidence type="ECO:0000256" key="4">
    <source>
        <dbReference type="RuleBase" id="RU003345"/>
    </source>
</evidence>
<dbReference type="Gene3D" id="3.40.605.10">
    <property type="entry name" value="Aldehyde Dehydrogenase, Chain A, domain 1"/>
    <property type="match status" value="1"/>
</dbReference>
<proteinExistence type="inferred from homology"/>
<evidence type="ECO:0000256" key="2">
    <source>
        <dbReference type="ARBA" id="ARBA00023002"/>
    </source>
</evidence>
<dbReference type="Pfam" id="PF00171">
    <property type="entry name" value="Aldedh"/>
    <property type="match status" value="1"/>
</dbReference>
<dbReference type="SUPFAM" id="SSF53720">
    <property type="entry name" value="ALDH-like"/>
    <property type="match status" value="1"/>
</dbReference>
<dbReference type="AlphaFoldDB" id="A0A840F1S7"/>
<dbReference type="GO" id="GO:0009450">
    <property type="term" value="P:gamma-aminobutyric acid catabolic process"/>
    <property type="evidence" value="ECO:0007669"/>
    <property type="project" value="TreeGrafter"/>
</dbReference>
<feature type="domain" description="Aldehyde dehydrogenase" evidence="5">
    <location>
        <begin position="26"/>
        <end position="486"/>
    </location>
</feature>
<dbReference type="InterPro" id="IPR015590">
    <property type="entry name" value="Aldehyde_DH_dom"/>
</dbReference>
<comment type="caution">
    <text evidence="6">The sequence shown here is derived from an EMBL/GenBank/DDBJ whole genome shotgun (WGS) entry which is preliminary data.</text>
</comment>
<dbReference type="RefSeq" id="WP_343067225.1">
    <property type="nucleotide sequence ID" value="NZ_BAABHL010000111.1"/>
</dbReference>
<dbReference type="FunFam" id="3.40.309.10:FF:000004">
    <property type="entry name" value="Succinate-semialdehyde dehydrogenase I"/>
    <property type="match status" value="1"/>
</dbReference>
<accession>A0A840F1S7</accession>
<evidence type="ECO:0000256" key="1">
    <source>
        <dbReference type="ARBA" id="ARBA00009986"/>
    </source>
</evidence>
<dbReference type="EC" id="1.2.1.20" evidence="6"/>
<dbReference type="Gene3D" id="3.40.309.10">
    <property type="entry name" value="Aldehyde Dehydrogenase, Chain A, domain 2"/>
    <property type="match status" value="1"/>
</dbReference>
<comment type="similarity">
    <text evidence="1 4">Belongs to the aldehyde dehydrogenase family.</text>
</comment>
<dbReference type="InterPro" id="IPR016161">
    <property type="entry name" value="Ald_DH/histidinol_DH"/>
</dbReference>
<dbReference type="PANTHER" id="PTHR43353">
    <property type="entry name" value="SUCCINATE-SEMIALDEHYDE DEHYDROGENASE, MITOCHONDRIAL"/>
    <property type="match status" value="1"/>
</dbReference>
<dbReference type="InterPro" id="IPR016163">
    <property type="entry name" value="Ald_DH_C"/>
</dbReference>
<dbReference type="Proteomes" id="UP000551501">
    <property type="component" value="Unassembled WGS sequence"/>
</dbReference>
<organism evidence="6 7">
    <name type="scientific">Gordonia humi</name>
    <dbReference type="NCBI Taxonomy" id="686429"/>
    <lineage>
        <taxon>Bacteria</taxon>
        <taxon>Bacillati</taxon>
        <taxon>Actinomycetota</taxon>
        <taxon>Actinomycetes</taxon>
        <taxon>Mycobacteriales</taxon>
        <taxon>Gordoniaceae</taxon>
        <taxon>Gordonia</taxon>
    </lineage>
</organism>
<dbReference type="CDD" id="cd07103">
    <property type="entry name" value="ALDH_F5_SSADH_GabD"/>
    <property type="match status" value="1"/>
</dbReference>
<evidence type="ECO:0000256" key="3">
    <source>
        <dbReference type="PROSITE-ProRule" id="PRU10007"/>
    </source>
</evidence>
<dbReference type="EC" id="1.2.1.16" evidence="6"/>
<dbReference type="GO" id="GO:0102810">
    <property type="term" value="F:glutarate-semialdehyde dehydrogenase (NADP+) activity"/>
    <property type="evidence" value="ECO:0007669"/>
    <property type="project" value="UniProtKB-EC"/>
</dbReference>
<reference evidence="6 7" key="1">
    <citation type="submission" date="2020-08" db="EMBL/GenBank/DDBJ databases">
        <title>Sequencing the genomes of 1000 actinobacteria strains.</title>
        <authorList>
            <person name="Klenk H.-P."/>
        </authorList>
    </citation>
    <scope>NUCLEOTIDE SEQUENCE [LARGE SCALE GENOMIC DNA]</scope>
    <source>
        <strain evidence="6 7">DSM 45298</strain>
    </source>
</reference>
<protein>
    <submittedName>
        <fullName evidence="6">Succinate-semialdehyde dehydrogenase/glutarate-semialdehyde dehydrogenase</fullName>
        <ecNumber evidence="6">1.2.1.16</ecNumber>
        <ecNumber evidence="6">1.2.1.20</ecNumber>
        <ecNumber evidence="6">1.2.1.79</ecNumber>
    </submittedName>
</protein>